<evidence type="ECO:0000256" key="2">
    <source>
        <dbReference type="ARBA" id="ARBA00007904"/>
    </source>
</evidence>
<keyword evidence="7" id="KW-0256">Endoplasmic reticulum</keyword>
<evidence type="ECO:0000313" key="14">
    <source>
        <dbReference type="EMBL" id="OCH86588.1"/>
    </source>
</evidence>
<accession>A0A8E2ALV6</accession>
<dbReference type="EMBL" id="KV722520">
    <property type="protein sequence ID" value="OCH86588.1"/>
    <property type="molecule type" value="Genomic_DNA"/>
</dbReference>
<dbReference type="InterPro" id="IPR058545">
    <property type="entry name" value="Beta-prop_EMC1_1st"/>
</dbReference>
<sequence>MTLATSRSSVQMLFGLFYAIWVATLCTLPVSALHASEVGIVDWHKIFIGVPLIGSSSISPTFHRVGSADGLTQSVVLAATSSNVLAALSPVNGSIVWRYVFEDDEHVIAFRKHGDVVAAVSGAGGANLRLFDAISGYLRLEERLHSPEHGRMFNPETLGTSIAFEPKTESGDLYILSNGHELRRVDGSTGELKWGWTSPDQASLVVYFKVVPTLAAVYLIGLTKSIASYTLHVSVISPDTGELVISANLPSSIRDGLTDVLLLSDSRNPELKPCMVWIESGAVRSIALSPELKGSGSTTKGSIYKGILDVGLSEHGQIVALKEDGTARVMKLEHDGLKVIWEFADSATVEHYSDSIYSGGFDKDGWPYVARIYWSHLLQKAYVHTFASHLAEGKGLETGYTFPFNTKDHGIIRHAAVDVANPAELKVIPRVVITTTTGAVQLWQQEQFLWSREEALADISLAEPVELPERKVIASHINLESETFGARLTRQLSDAKNFPAYASNFVKRFVTGSYASASSAVDSPADESDTIYRDTFGFRKIIVVATPYGKIYGIDSANGRVVWSRVLGLGWAAKVGATILPAKIFTIRTVSDGEKPQVVLVTQRKADNGLVDTVLFHFDPLTGEDVTTASLGSDLLQGHDVIPGELVEAFMLPNETAKAVILFDEFLQIHLYPDTTETQQAFKALLPKLRVPLRAGKPGARQLTGHEITREPEFTGRHVAFPTWTLTFPPGEDILALVPRPREPVASLGKVLGNRTTLYKYLNPHLVAVVTGAAPPAAACAVYLVDSAKGTILYHVTIPPVDGACDVKATLTENWLVYHYWDAGLAGTEDAKSYRVVSVELYEGSGVDDKIRSSDLTSCSNATTAFTAFEQAYVFPFGIQTLTTTSTKYGISVKDIILATKNRQVQSIPRRLLDPRRPHHKPTSEEMEEWLIQYDPVIPDDPRRTLSHSYEVERVRRIITSPSLLESTSLVFAYGLDLFFTRVAPSDTFDVLSETFNKLQLVLTVGGLALAIVITRPMVARKRLREKWYD</sequence>
<dbReference type="InterPro" id="IPR011047">
    <property type="entry name" value="Quinoprotein_ADH-like_sf"/>
</dbReference>
<gene>
    <name evidence="14" type="ORF">OBBRIDRAFT_782993</name>
</gene>
<organism evidence="14 15">
    <name type="scientific">Obba rivulosa</name>
    <dbReference type="NCBI Taxonomy" id="1052685"/>
    <lineage>
        <taxon>Eukaryota</taxon>
        <taxon>Fungi</taxon>
        <taxon>Dikarya</taxon>
        <taxon>Basidiomycota</taxon>
        <taxon>Agaricomycotina</taxon>
        <taxon>Agaricomycetes</taxon>
        <taxon>Polyporales</taxon>
        <taxon>Gelatoporiaceae</taxon>
        <taxon>Obba</taxon>
    </lineage>
</organism>
<comment type="subcellular location">
    <subcellularLocation>
        <location evidence="1">Endoplasmic reticulum membrane</location>
        <topology evidence="1">Single-pass type I membrane protein</topology>
    </subcellularLocation>
</comment>
<evidence type="ECO:0000259" key="12">
    <source>
        <dbReference type="Pfam" id="PF07774"/>
    </source>
</evidence>
<protein>
    <recommendedName>
        <fullName evidence="4">ER membrane protein complex subunit 1</fullName>
    </recommendedName>
</protein>
<proteinExistence type="inferred from homology"/>
<evidence type="ECO:0000256" key="6">
    <source>
        <dbReference type="ARBA" id="ARBA00022729"/>
    </source>
</evidence>
<dbReference type="Gene3D" id="2.130.10.10">
    <property type="entry name" value="YVTN repeat-like/Quinoprotein amine dehydrogenase"/>
    <property type="match status" value="1"/>
</dbReference>
<dbReference type="InterPro" id="IPR026895">
    <property type="entry name" value="EMC1"/>
</dbReference>
<evidence type="ECO:0000256" key="4">
    <source>
        <dbReference type="ARBA" id="ARBA00020824"/>
    </source>
</evidence>
<evidence type="ECO:0000256" key="9">
    <source>
        <dbReference type="ARBA" id="ARBA00023136"/>
    </source>
</evidence>
<name>A0A8E2ALV6_9APHY</name>
<dbReference type="Pfam" id="PF25293">
    <property type="entry name" value="Beta-prop_EMC1_N"/>
    <property type="match status" value="1"/>
</dbReference>
<feature type="domain" description="ER membrane protein complex subunit 1 C-terminal" evidence="12">
    <location>
        <begin position="812"/>
        <end position="1028"/>
    </location>
</feature>
<dbReference type="InterPro" id="IPR015943">
    <property type="entry name" value="WD40/YVTN_repeat-like_dom_sf"/>
</dbReference>
<keyword evidence="9 11" id="KW-0472">Membrane</keyword>
<evidence type="ECO:0000256" key="10">
    <source>
        <dbReference type="ARBA" id="ARBA00023180"/>
    </source>
</evidence>
<dbReference type="OrthoDB" id="28092at2759"/>
<evidence type="ECO:0000256" key="11">
    <source>
        <dbReference type="SAM" id="Phobius"/>
    </source>
</evidence>
<evidence type="ECO:0000256" key="3">
    <source>
        <dbReference type="ARBA" id="ARBA00011276"/>
    </source>
</evidence>
<keyword evidence="10" id="KW-0325">Glycoprotein</keyword>
<evidence type="ECO:0000256" key="1">
    <source>
        <dbReference type="ARBA" id="ARBA00004115"/>
    </source>
</evidence>
<dbReference type="SUPFAM" id="SSF50998">
    <property type="entry name" value="Quinoprotein alcohol dehydrogenase-like"/>
    <property type="match status" value="1"/>
</dbReference>
<reference evidence="14 15" key="1">
    <citation type="submission" date="2016-07" db="EMBL/GenBank/DDBJ databases">
        <title>Draft genome of the white-rot fungus Obba rivulosa 3A-2.</title>
        <authorList>
            <consortium name="DOE Joint Genome Institute"/>
            <person name="Miettinen O."/>
            <person name="Riley R."/>
            <person name="Acob R."/>
            <person name="Barry K."/>
            <person name="Cullen D."/>
            <person name="De Vries R."/>
            <person name="Hainaut M."/>
            <person name="Hatakka A."/>
            <person name="Henrissat B."/>
            <person name="Hilden K."/>
            <person name="Kuo R."/>
            <person name="Labutti K."/>
            <person name="Lipzen A."/>
            <person name="Makela M.R."/>
            <person name="Sandor L."/>
            <person name="Spatafora J.W."/>
            <person name="Grigoriev I.V."/>
            <person name="Hibbett D.S."/>
        </authorList>
    </citation>
    <scope>NUCLEOTIDE SEQUENCE [LARGE SCALE GENOMIC DNA]</scope>
    <source>
        <strain evidence="14 15">3A-2</strain>
    </source>
</reference>
<evidence type="ECO:0000313" key="15">
    <source>
        <dbReference type="Proteomes" id="UP000250043"/>
    </source>
</evidence>
<keyword evidence="6" id="KW-0732">Signal</keyword>
<dbReference type="Pfam" id="PF07774">
    <property type="entry name" value="EMC1_C"/>
    <property type="match status" value="1"/>
</dbReference>
<dbReference type="GO" id="GO:0072546">
    <property type="term" value="C:EMC complex"/>
    <property type="evidence" value="ECO:0007669"/>
    <property type="project" value="InterPro"/>
</dbReference>
<keyword evidence="8 11" id="KW-1133">Transmembrane helix</keyword>
<evidence type="ECO:0000256" key="7">
    <source>
        <dbReference type="ARBA" id="ARBA00022824"/>
    </source>
</evidence>
<dbReference type="PANTHER" id="PTHR21573:SF0">
    <property type="entry name" value="ER MEMBRANE PROTEIN COMPLEX SUBUNIT 1"/>
    <property type="match status" value="1"/>
</dbReference>
<dbReference type="PANTHER" id="PTHR21573">
    <property type="entry name" value="ER MEMBRANE PROTEIN COMPLEX SUBUNIT 1"/>
    <property type="match status" value="1"/>
</dbReference>
<comment type="similarity">
    <text evidence="2">Belongs to the EMC1 family.</text>
</comment>
<evidence type="ECO:0000259" key="13">
    <source>
        <dbReference type="Pfam" id="PF25293"/>
    </source>
</evidence>
<evidence type="ECO:0000256" key="8">
    <source>
        <dbReference type="ARBA" id="ARBA00022989"/>
    </source>
</evidence>
<dbReference type="Proteomes" id="UP000250043">
    <property type="component" value="Unassembled WGS sequence"/>
</dbReference>
<feature type="domain" description="EMC1 first beta-propeller" evidence="13">
    <location>
        <begin position="32"/>
        <end position="454"/>
    </location>
</feature>
<dbReference type="AlphaFoldDB" id="A0A8E2ALV6"/>
<feature type="transmembrane region" description="Helical" evidence="11">
    <location>
        <begin position="999"/>
        <end position="1019"/>
    </location>
</feature>
<keyword evidence="15" id="KW-1185">Reference proteome</keyword>
<keyword evidence="5 11" id="KW-0812">Transmembrane</keyword>
<evidence type="ECO:0000256" key="5">
    <source>
        <dbReference type="ARBA" id="ARBA00022692"/>
    </source>
</evidence>
<dbReference type="GO" id="GO:0034975">
    <property type="term" value="P:protein folding in endoplasmic reticulum"/>
    <property type="evidence" value="ECO:0007669"/>
    <property type="project" value="TreeGrafter"/>
</dbReference>
<dbReference type="InterPro" id="IPR011678">
    <property type="entry name" value="EMC1_C"/>
</dbReference>
<comment type="subunit">
    <text evidence="3">Component of the ER membrane protein complex (EMC).</text>
</comment>